<dbReference type="SUPFAM" id="SSF51905">
    <property type="entry name" value="FAD/NAD(P)-binding domain"/>
    <property type="match status" value="1"/>
</dbReference>
<dbReference type="OrthoDB" id="3414915at2"/>
<dbReference type="InterPro" id="IPR041654">
    <property type="entry name" value="StyA_sbd"/>
</dbReference>
<dbReference type="Gene3D" id="3.50.50.60">
    <property type="entry name" value="FAD/NAD(P)-binding domain"/>
    <property type="match status" value="3"/>
</dbReference>
<sequence length="415" mass="45438">MPKILIVGAGQSGLQLALTLREHDYDVTVMSARTPEEIRRGKVMSTQAMFHLALQHERDHGLNLWESETVNIEGLGVSIAGPDGGRALDWFGRLDHPAQSVDQRVKMAGWLELLEKRGGQVIIHGVTTADLDALPAHYDLVIVAAGKGELVQLFDRDESRSPYTAPQRALSVVYAHGVGPRPEHPHSPGVRFNVHPGVGELFMIPAYTLSGNCDILFFEGIPAGPLDCFGDQPAPQDHLDRTLALIREYFPWEYERCRNATLTDDKATLAGGYTPVVRHPVGELPSGAFVLGMADVVVANDPITGQGSNNAAKCAASYLDSILANGDQPFDREWMQGAFDSYWEDAQHCTNWTNALLQPPPPHVMRILGAAQENDTVARRFVNGFSDPTDYQHWFLDPAKADEYLASVGMSPAAE</sequence>
<protein>
    <submittedName>
        <fullName evidence="2">FAD-binding oxidoreductase</fullName>
    </submittedName>
</protein>
<evidence type="ECO:0000313" key="3">
    <source>
        <dbReference type="Proteomes" id="UP000305546"/>
    </source>
</evidence>
<comment type="caution">
    <text evidence="2">The sequence shown here is derived from an EMBL/GenBank/DDBJ whole genome shotgun (WGS) entry which is preliminary data.</text>
</comment>
<dbReference type="RefSeq" id="WP_139096589.1">
    <property type="nucleotide sequence ID" value="NZ_VDFW01000007.1"/>
</dbReference>
<proteinExistence type="predicted"/>
<evidence type="ECO:0000313" key="2">
    <source>
        <dbReference type="EMBL" id="TNC26981.1"/>
    </source>
</evidence>
<name>A0A5C4M5V8_9PSEU</name>
<dbReference type="Proteomes" id="UP000305546">
    <property type="component" value="Unassembled WGS sequence"/>
</dbReference>
<reference evidence="2 3" key="1">
    <citation type="submission" date="2019-06" db="EMBL/GenBank/DDBJ databases">
        <title>Amycolatopsis alkalitolerans sp. nov., isolated from Gastrodia elata Blume.</title>
        <authorList>
            <person name="Narsing Rao M.P."/>
            <person name="Li W.J."/>
        </authorList>
    </citation>
    <scope>NUCLEOTIDE SEQUENCE [LARGE SCALE GENOMIC DNA]</scope>
    <source>
        <strain evidence="2 3">SYSUP0005</strain>
    </source>
</reference>
<dbReference type="InterPro" id="IPR036188">
    <property type="entry name" value="FAD/NAD-bd_sf"/>
</dbReference>
<organism evidence="2 3">
    <name type="scientific">Amycolatopsis alkalitolerans</name>
    <dbReference type="NCBI Taxonomy" id="2547244"/>
    <lineage>
        <taxon>Bacteria</taxon>
        <taxon>Bacillati</taxon>
        <taxon>Actinomycetota</taxon>
        <taxon>Actinomycetes</taxon>
        <taxon>Pseudonocardiales</taxon>
        <taxon>Pseudonocardiaceae</taxon>
        <taxon>Amycolatopsis</taxon>
    </lineage>
</organism>
<accession>A0A5C4M5V8</accession>
<dbReference type="AlphaFoldDB" id="A0A5C4M5V8"/>
<gene>
    <name evidence="2" type="ORF">FG385_11160</name>
</gene>
<dbReference type="Pfam" id="PF17885">
    <property type="entry name" value="Smoa_sbd"/>
    <property type="match status" value="1"/>
</dbReference>
<feature type="domain" description="Styrene monooxygenase StyA putative substrate binding" evidence="1">
    <location>
        <begin position="146"/>
        <end position="256"/>
    </location>
</feature>
<dbReference type="PRINTS" id="PR00420">
    <property type="entry name" value="RNGMNOXGNASE"/>
</dbReference>
<dbReference type="EMBL" id="VDFW01000007">
    <property type="protein sequence ID" value="TNC26981.1"/>
    <property type="molecule type" value="Genomic_DNA"/>
</dbReference>
<evidence type="ECO:0000259" key="1">
    <source>
        <dbReference type="Pfam" id="PF17885"/>
    </source>
</evidence>
<keyword evidence="3" id="KW-1185">Reference proteome</keyword>